<dbReference type="SUPFAM" id="SSF53790">
    <property type="entry name" value="Tetrapyrrole methylase"/>
    <property type="match status" value="1"/>
</dbReference>
<dbReference type="InterPro" id="IPR000878">
    <property type="entry name" value="4pyrrol_Mease"/>
</dbReference>
<dbReference type="EMBL" id="AIMB01000008">
    <property type="protein sequence ID" value="EJF88825.1"/>
    <property type="molecule type" value="Genomic_DNA"/>
</dbReference>
<keyword evidence="2" id="KW-0169">Cobalamin biosynthesis</keyword>
<name>J1JW66_9HYPH</name>
<accession>J1JW66</accession>
<protein>
    <submittedName>
        <fullName evidence="8">Precorrin-3B C17-methyltransferase</fullName>
    </submittedName>
</protein>
<dbReference type="STRING" id="1094558.ME5_01376"/>
<dbReference type="InterPro" id="IPR014777">
    <property type="entry name" value="4pyrrole_Mease_sub1"/>
</dbReference>
<dbReference type="PATRIC" id="fig|1094558.3.peg.1478"/>
<dbReference type="Gene3D" id="3.40.1010.10">
    <property type="entry name" value="Cobalt-precorrin-4 Transmethylase, Domain 1"/>
    <property type="match status" value="1"/>
</dbReference>
<keyword evidence="5" id="KW-0949">S-adenosyl-L-methionine</keyword>
<evidence type="ECO:0000313" key="8">
    <source>
        <dbReference type="EMBL" id="EJF88825.1"/>
    </source>
</evidence>
<proteinExistence type="predicted"/>
<dbReference type="GO" id="GO:0009236">
    <property type="term" value="P:cobalamin biosynthetic process"/>
    <property type="evidence" value="ECO:0007669"/>
    <property type="project" value="UniProtKB-UniPathway"/>
</dbReference>
<evidence type="ECO:0000256" key="3">
    <source>
        <dbReference type="ARBA" id="ARBA00022603"/>
    </source>
</evidence>
<dbReference type="InterPro" id="IPR035996">
    <property type="entry name" value="4pyrrol_Methylase_sf"/>
</dbReference>
<reference evidence="8 9" key="1">
    <citation type="submission" date="2012-03" db="EMBL/GenBank/DDBJ databases">
        <title>The Genome Sequence of Bartonella tamiae Th239.</title>
        <authorList>
            <consortium name="The Broad Institute Genome Sequencing Platform"/>
            <consortium name="The Broad Institute Genome Sequencing Center for Infectious Disease"/>
            <person name="Feldgarden M."/>
            <person name="Kirby J."/>
            <person name="Kosoy M."/>
            <person name="Birtles R."/>
            <person name="Probert W.S."/>
            <person name="Chiaraviglio L."/>
            <person name="Young S.K."/>
            <person name="Zeng Q."/>
            <person name="Gargeya S."/>
            <person name="Fitzgerald M."/>
            <person name="Haas B."/>
            <person name="Abouelleil A."/>
            <person name="Alvarado L."/>
            <person name="Arachchi H.M."/>
            <person name="Berlin A."/>
            <person name="Chapman S.B."/>
            <person name="Gearin G."/>
            <person name="Goldberg J."/>
            <person name="Griggs A."/>
            <person name="Gujja S."/>
            <person name="Hansen M."/>
            <person name="Heiman D."/>
            <person name="Howarth C."/>
            <person name="Larimer J."/>
            <person name="Lui A."/>
            <person name="MacDonald P.J.P."/>
            <person name="McCowen C."/>
            <person name="Montmayeur A."/>
            <person name="Murphy C."/>
            <person name="Neiman D."/>
            <person name="Pearson M."/>
            <person name="Priest M."/>
            <person name="Roberts A."/>
            <person name="Saif S."/>
            <person name="Shea T."/>
            <person name="Sisk P."/>
            <person name="Stolte C."/>
            <person name="Sykes S."/>
            <person name="Wortman J."/>
            <person name="Nusbaum C."/>
            <person name="Birren B."/>
        </authorList>
    </citation>
    <scope>NUCLEOTIDE SEQUENCE [LARGE SCALE GENOMIC DNA]</scope>
    <source>
        <strain evidence="8 9">Th239</strain>
    </source>
</reference>
<evidence type="ECO:0000256" key="2">
    <source>
        <dbReference type="ARBA" id="ARBA00022573"/>
    </source>
</evidence>
<dbReference type="UniPathway" id="UPA00148"/>
<sequence length="467" mass="51636">MLNKLEQVTVIYIFSDSSLPHAIALSCLLHKAKIITTQRINYPDCESVSSIHKHMSEAYTKGYTVIAFCSTDIVIHSLASFLKNKTEEPPVLCISDDGKVIVPLLGVEKGANELALHIATHLGTQASITTSIGRHFGINLLCPPDDLKLLNPEHYASFLSALLVDKKVKLKGHHDWFFKGTLPFSDTAQLTISVIDDNTNVDQYNENNLIYRCHSSSQGRLDIIGFGPGDHAHLTFAARKALYEATDILGYDYYIDLVGPFLTHQTLHKSFNRQEMERAKQALNLAASGKKIALISSGDPGVFAMAAAVMECMEDNKTSDWDNVSINIEPGVTAAQSAAACFGAPLGHDFSVISLSNNLKPWKVIEKRILAALHSDMAIAFYNPVSKARPDQLFEVISLLKSHCEKDRIINIATDIGRDGQKMNTTTIDEINTDNITSRSLIIIGSSQTRNFKMGDRLWTYTPRKYP</sequence>
<keyword evidence="9" id="KW-1185">Reference proteome</keyword>
<organism evidence="8 9">
    <name type="scientific">Bartonella tamiae Th239</name>
    <dbReference type="NCBI Taxonomy" id="1094558"/>
    <lineage>
        <taxon>Bacteria</taxon>
        <taxon>Pseudomonadati</taxon>
        <taxon>Pseudomonadota</taxon>
        <taxon>Alphaproteobacteria</taxon>
        <taxon>Hyphomicrobiales</taxon>
        <taxon>Bartonellaceae</taxon>
        <taxon>Bartonella</taxon>
    </lineage>
</organism>
<dbReference type="InterPro" id="IPR006363">
    <property type="entry name" value="Cbl_synth_CobJ/CibH_dom"/>
</dbReference>
<dbReference type="PANTHER" id="PTHR47036">
    <property type="entry name" value="COBALT-FACTOR III C(17)-METHYLTRANSFERASE-RELATED"/>
    <property type="match status" value="1"/>
</dbReference>
<dbReference type="NCBIfam" id="TIGR01466">
    <property type="entry name" value="cobJ_cbiH"/>
    <property type="match status" value="1"/>
</dbReference>
<evidence type="ECO:0000259" key="6">
    <source>
        <dbReference type="Pfam" id="PF00590"/>
    </source>
</evidence>
<dbReference type="GO" id="GO:0008168">
    <property type="term" value="F:methyltransferase activity"/>
    <property type="evidence" value="ECO:0007669"/>
    <property type="project" value="UniProtKB-KW"/>
</dbReference>
<evidence type="ECO:0000259" key="7">
    <source>
        <dbReference type="Pfam" id="PF11760"/>
    </source>
</evidence>
<dbReference type="Gene3D" id="3.30.950.10">
    <property type="entry name" value="Methyltransferase, Cobalt-precorrin-4 Transmethylase, Domain 2"/>
    <property type="match status" value="1"/>
</dbReference>
<dbReference type="eggNOG" id="COG1010">
    <property type="taxonomic scope" value="Bacteria"/>
</dbReference>
<dbReference type="Pfam" id="PF11760">
    <property type="entry name" value="CbiG_N"/>
    <property type="match status" value="1"/>
</dbReference>
<evidence type="ECO:0000256" key="1">
    <source>
        <dbReference type="ARBA" id="ARBA00004953"/>
    </source>
</evidence>
<gene>
    <name evidence="8" type="ORF">ME5_01376</name>
</gene>
<dbReference type="PROSITE" id="PS51257">
    <property type="entry name" value="PROKAR_LIPOPROTEIN"/>
    <property type="match status" value="1"/>
</dbReference>
<dbReference type="HOGENOM" id="CLU_009721_3_0_5"/>
<comment type="pathway">
    <text evidence="1">Cofactor biosynthesis; adenosylcobalamin biosynthesis.</text>
</comment>
<dbReference type="Pfam" id="PF00590">
    <property type="entry name" value="TP_methylase"/>
    <property type="match status" value="1"/>
</dbReference>
<dbReference type="SUPFAM" id="SSF159672">
    <property type="entry name" value="CbiG N-terminal domain-like"/>
    <property type="match status" value="1"/>
</dbReference>
<dbReference type="Proteomes" id="UP000008952">
    <property type="component" value="Unassembled WGS sequence"/>
</dbReference>
<dbReference type="OrthoDB" id="9772960at2"/>
<dbReference type="eggNOG" id="COG2073">
    <property type="taxonomic scope" value="Bacteria"/>
</dbReference>
<dbReference type="GO" id="GO:0032259">
    <property type="term" value="P:methylation"/>
    <property type="evidence" value="ECO:0007669"/>
    <property type="project" value="UniProtKB-KW"/>
</dbReference>
<evidence type="ECO:0000313" key="9">
    <source>
        <dbReference type="Proteomes" id="UP000008952"/>
    </source>
</evidence>
<dbReference type="InterPro" id="IPR051810">
    <property type="entry name" value="Precorrin_MeTrfase"/>
</dbReference>
<dbReference type="InterPro" id="IPR021744">
    <property type="entry name" value="CbiG_N"/>
</dbReference>
<feature type="domain" description="Tetrapyrrole methylase" evidence="6">
    <location>
        <begin position="223"/>
        <end position="431"/>
    </location>
</feature>
<dbReference type="Gene3D" id="3.40.50.11220">
    <property type="match status" value="1"/>
</dbReference>
<feature type="domain" description="Cobalamin synthesis G N-terminal" evidence="7">
    <location>
        <begin position="54"/>
        <end position="131"/>
    </location>
</feature>
<dbReference type="AlphaFoldDB" id="J1JW66"/>
<dbReference type="InterPro" id="IPR014776">
    <property type="entry name" value="4pyrrole_Mease_sub2"/>
</dbReference>
<comment type="caution">
    <text evidence="8">The sequence shown here is derived from an EMBL/GenBank/DDBJ whole genome shotgun (WGS) entry which is preliminary data.</text>
</comment>
<keyword evidence="3 8" id="KW-0489">Methyltransferase</keyword>
<dbReference type="InterPro" id="IPR038029">
    <property type="entry name" value="GbiG_N_sf"/>
</dbReference>
<dbReference type="CDD" id="cd11646">
    <property type="entry name" value="Precorrin_3B_C17_MT"/>
    <property type="match status" value="1"/>
</dbReference>
<keyword evidence="4 8" id="KW-0808">Transferase</keyword>
<dbReference type="PANTHER" id="PTHR47036:SF1">
    <property type="entry name" value="COBALT-FACTOR III C(17)-METHYLTRANSFERASE-RELATED"/>
    <property type="match status" value="1"/>
</dbReference>
<evidence type="ECO:0000256" key="4">
    <source>
        <dbReference type="ARBA" id="ARBA00022679"/>
    </source>
</evidence>
<evidence type="ECO:0000256" key="5">
    <source>
        <dbReference type="ARBA" id="ARBA00022691"/>
    </source>
</evidence>